<name>F1A0J7_DICPU</name>
<dbReference type="InterPro" id="IPR001130">
    <property type="entry name" value="TatD-like"/>
</dbReference>
<keyword evidence="4" id="KW-1185">Reference proteome</keyword>
<proteinExistence type="predicted"/>
<dbReference type="PIRSF" id="PIRSF005902">
    <property type="entry name" value="DNase_TatD"/>
    <property type="match status" value="1"/>
</dbReference>
<dbReference type="InterPro" id="IPR032466">
    <property type="entry name" value="Metal_Hydrolase"/>
</dbReference>
<dbReference type="GO" id="GO:0016788">
    <property type="term" value="F:hydrolase activity, acting on ester bonds"/>
    <property type="evidence" value="ECO:0007669"/>
    <property type="project" value="InterPro"/>
</dbReference>
<dbReference type="SUPFAM" id="SSF51556">
    <property type="entry name" value="Metallo-dependent hydrolases"/>
    <property type="match status" value="1"/>
</dbReference>
<dbReference type="GeneID" id="10510815"/>
<dbReference type="KEGG" id="dpp:DICPUDRAFT_157997"/>
<dbReference type="PANTHER" id="PTHR47345">
    <property type="entry name" value="CUT9-INTERACTING PROTEIN SCN1"/>
    <property type="match status" value="1"/>
</dbReference>
<dbReference type="RefSeq" id="XP_003293192.1">
    <property type="nucleotide sequence ID" value="XM_003293144.1"/>
</dbReference>
<dbReference type="eggNOG" id="KOG3020">
    <property type="taxonomic scope" value="Eukaryota"/>
</dbReference>
<feature type="binding site" evidence="1">
    <location>
        <position position="189"/>
    </location>
    <ligand>
        <name>a divalent metal cation</name>
        <dbReference type="ChEBI" id="CHEBI:60240"/>
        <label>2</label>
    </ligand>
</feature>
<evidence type="ECO:0000313" key="3">
    <source>
        <dbReference type="EMBL" id="EGC30289.1"/>
    </source>
</evidence>
<dbReference type="InterPro" id="IPR053044">
    <property type="entry name" value="Metallo-hydrolase/TatD-type"/>
</dbReference>
<organism evidence="3 4">
    <name type="scientific">Dictyostelium purpureum</name>
    <name type="common">Slime mold</name>
    <dbReference type="NCBI Taxonomy" id="5786"/>
    <lineage>
        <taxon>Eukaryota</taxon>
        <taxon>Amoebozoa</taxon>
        <taxon>Evosea</taxon>
        <taxon>Eumycetozoa</taxon>
        <taxon>Dictyostelia</taxon>
        <taxon>Dictyosteliales</taxon>
        <taxon>Dictyosteliaceae</taxon>
        <taxon>Dictyostelium</taxon>
    </lineage>
</organism>
<sequence>MCDQENINSNEKNVDDEKEIVEKERDEQDYKEYLEFRGEIIDSHCHIHEDVEHIKESLELPFKKMLLMGTTVQDWDRVNKLLESSGNNQDRFIRCFGIHPWFVYQINPPKELLGTTNSENNEVFKIDESWYSTMKEQLLKYPDSLVGEVGIDKVTKVKQIGKNDQESQMAVFSKQISLANELNRLVSLHCVQLHGPLLKYFQDLPIDKFPPKIALHTFGGKPATVVQFSKMAGGKGDRFYFGLSFINLTSSKIEKLIQAIPDDRILIESDQSTPLKAEASIFKLIQKISRSKNWTIQKTIQQTALNALKFISK</sequence>
<dbReference type="VEuPathDB" id="AmoebaDB:DICPUDRAFT_157997"/>
<dbReference type="Pfam" id="PF01026">
    <property type="entry name" value="TatD_DNase"/>
    <property type="match status" value="1"/>
</dbReference>
<feature type="binding site" evidence="1">
    <location>
        <position position="44"/>
    </location>
    <ligand>
        <name>a divalent metal cation</name>
        <dbReference type="ChEBI" id="CHEBI:60240"/>
        <label>1</label>
    </ligand>
</feature>
<dbReference type="InParanoid" id="F1A0J7"/>
<feature type="binding site" evidence="1">
    <location>
        <position position="46"/>
    </location>
    <ligand>
        <name>a divalent metal cation</name>
        <dbReference type="ChEBI" id="CHEBI:60240"/>
        <label>1</label>
    </ligand>
</feature>
<dbReference type="PANTHER" id="PTHR47345:SF1">
    <property type="entry name" value="CUT9-INTERACTING PROTEIN SCN1"/>
    <property type="match status" value="1"/>
</dbReference>
<feature type="compositionally biased region" description="Polar residues" evidence="2">
    <location>
        <begin position="1"/>
        <end position="11"/>
    </location>
</feature>
<evidence type="ECO:0000256" key="2">
    <source>
        <dbReference type="SAM" id="MobiDB-lite"/>
    </source>
</evidence>
<dbReference type="EMBL" id="GL871341">
    <property type="protein sequence ID" value="EGC30289.1"/>
    <property type="molecule type" value="Genomic_DNA"/>
</dbReference>
<evidence type="ECO:0000313" key="4">
    <source>
        <dbReference type="Proteomes" id="UP000001064"/>
    </source>
</evidence>
<reference evidence="4" key="1">
    <citation type="journal article" date="2011" name="Genome Biol.">
        <title>Comparative genomics of the social amoebae Dictyostelium discoideum and Dictyostelium purpureum.</title>
        <authorList>
            <consortium name="US DOE Joint Genome Institute (JGI-PGF)"/>
            <person name="Sucgang R."/>
            <person name="Kuo A."/>
            <person name="Tian X."/>
            <person name="Salerno W."/>
            <person name="Parikh A."/>
            <person name="Feasley C.L."/>
            <person name="Dalin E."/>
            <person name="Tu H."/>
            <person name="Huang E."/>
            <person name="Barry K."/>
            <person name="Lindquist E."/>
            <person name="Shapiro H."/>
            <person name="Bruce D."/>
            <person name="Schmutz J."/>
            <person name="Salamov A."/>
            <person name="Fey P."/>
            <person name="Gaudet P."/>
            <person name="Anjard C."/>
            <person name="Babu M.M."/>
            <person name="Basu S."/>
            <person name="Bushmanova Y."/>
            <person name="van der Wel H."/>
            <person name="Katoh-Kurasawa M."/>
            <person name="Dinh C."/>
            <person name="Coutinho P.M."/>
            <person name="Saito T."/>
            <person name="Elias M."/>
            <person name="Schaap P."/>
            <person name="Kay R.R."/>
            <person name="Henrissat B."/>
            <person name="Eichinger L."/>
            <person name="Rivero F."/>
            <person name="Putnam N.H."/>
            <person name="West C.M."/>
            <person name="Loomis W.F."/>
            <person name="Chisholm R.L."/>
            <person name="Shaulsky G."/>
            <person name="Strassmann J.E."/>
            <person name="Queller D.C."/>
            <person name="Kuspa A."/>
            <person name="Grigoriev I.V."/>
        </authorList>
    </citation>
    <scope>NUCLEOTIDE SEQUENCE [LARGE SCALE GENOMIC DNA]</scope>
    <source>
        <strain evidence="4">QSDP1</strain>
    </source>
</reference>
<dbReference type="GO" id="GO:0046872">
    <property type="term" value="F:metal ion binding"/>
    <property type="evidence" value="ECO:0007669"/>
    <property type="project" value="UniProtKB-KW"/>
</dbReference>
<accession>F1A0J7</accession>
<dbReference type="Gene3D" id="3.20.20.140">
    <property type="entry name" value="Metal-dependent hydrolases"/>
    <property type="match status" value="1"/>
</dbReference>
<gene>
    <name evidence="3" type="ORF">DICPUDRAFT_157997</name>
</gene>
<evidence type="ECO:0000256" key="1">
    <source>
        <dbReference type="PIRSR" id="PIRSR005902-1"/>
    </source>
</evidence>
<feature type="binding site" evidence="1">
    <location>
        <position position="216"/>
    </location>
    <ligand>
        <name>a divalent metal cation</name>
        <dbReference type="ChEBI" id="CHEBI:60240"/>
        <label>2</label>
    </ligand>
</feature>
<dbReference type="AlphaFoldDB" id="F1A0J7"/>
<dbReference type="OrthoDB" id="413993at2759"/>
<feature type="binding site" evidence="1">
    <location>
        <position position="148"/>
    </location>
    <ligand>
        <name>a divalent metal cation</name>
        <dbReference type="ChEBI" id="CHEBI:60240"/>
        <label>1</label>
    </ligand>
</feature>
<keyword evidence="1" id="KW-0479">Metal-binding</keyword>
<feature type="region of interest" description="Disordered" evidence="2">
    <location>
        <begin position="1"/>
        <end position="20"/>
    </location>
</feature>
<dbReference type="OMA" id="VSCATHE"/>
<protein>
    <submittedName>
        <fullName evidence="3">Uncharacterized protein</fullName>
    </submittedName>
</protein>
<feature type="binding site" evidence="1">
    <location>
        <position position="270"/>
    </location>
    <ligand>
        <name>a divalent metal cation</name>
        <dbReference type="ChEBI" id="CHEBI:60240"/>
        <label>1</label>
    </ligand>
</feature>
<dbReference type="Proteomes" id="UP000001064">
    <property type="component" value="Unassembled WGS sequence"/>
</dbReference>